<dbReference type="Proteomes" id="UP000292547">
    <property type="component" value="Chromosome"/>
</dbReference>
<evidence type="ECO:0000313" key="1">
    <source>
        <dbReference type="EMBL" id="QBJ92857.1"/>
    </source>
</evidence>
<dbReference type="OrthoDB" id="6546405at2"/>
<proteinExistence type="predicted"/>
<name>A0A4P6U0M8_STRSO</name>
<dbReference type="STRING" id="73044.GCA_000725795_03428"/>
<organism evidence="1 2">
    <name type="scientific">Streptomyces seoulensis</name>
    <dbReference type="NCBI Taxonomy" id="73044"/>
    <lineage>
        <taxon>Bacteria</taxon>
        <taxon>Bacillati</taxon>
        <taxon>Actinomycetota</taxon>
        <taxon>Actinomycetes</taxon>
        <taxon>Kitasatosporales</taxon>
        <taxon>Streptomycetaceae</taxon>
        <taxon>Streptomyces</taxon>
    </lineage>
</organism>
<dbReference type="Gene3D" id="3.30.420.430">
    <property type="match status" value="1"/>
</dbReference>
<dbReference type="RefSeq" id="WP_031181629.1">
    <property type="nucleotide sequence ID" value="NZ_CP032229.1"/>
</dbReference>
<dbReference type="AlphaFoldDB" id="A0A4P6U0M8"/>
<evidence type="ECO:0008006" key="3">
    <source>
        <dbReference type="Google" id="ProtNLM"/>
    </source>
</evidence>
<keyword evidence="2" id="KW-1185">Reference proteome</keyword>
<accession>A0A4P6U0M8</accession>
<dbReference type="KEGG" id="sseo:D0Z67_22955"/>
<sequence length="462" mass="48979">MSEAPAKRRQVIKGIDASGPYPVEYRFAHAPDAERHLMVVLAGLDDPDGYGWATGQLDDLPVNVLWIRDRFDGGSTSYLCREMDFGVEKSVAGVVARVTESLGLHRFEVTLWGSARGGSAALHLGLKHGYGNIVAVGPEFALGSTVRERRPAVARHQLGEPTTDDDARTLDSLLPDLLASGVNPQANIYVVVPTDGQPDAERELCLGLLRRYRNADLVQKTFPLLSLAQMLVAGLVPRLTVAPLAQQPPRSGPRGIGSYLKSTSVVQSSFAAPVVLSPGPDDLLAATGVRLVGRAPGAVRVSLWENGTYLASAPVTVDGDWSWARRTWTPGEHNVRLFAVDAHGYQSPRTEAQFTVSDHLTPGVVPAGPGVAAPPVVQRPEPYLQVPAARVGFTGFATGAGRVGFRENGAVLGECAVAADGAWSWVPEGPWTEGPHTVEVFSIGAAGTESRPAAVTFAATES</sequence>
<gene>
    <name evidence="1" type="ORF">D0Z67_22955</name>
</gene>
<dbReference type="EMBL" id="CP032229">
    <property type="protein sequence ID" value="QBJ92857.1"/>
    <property type="molecule type" value="Genomic_DNA"/>
</dbReference>
<reference evidence="1 2" key="1">
    <citation type="submission" date="2018-08" db="EMBL/GenBank/DDBJ databases">
        <title>The complete genome sequence of Streptomyces seoulensis, a pioneer strain for nickel superoxide dismutase discovery.</title>
        <authorList>
            <person name="Shin J."/>
            <person name="Lee J.-S."/>
            <person name="Lee E.-J."/>
            <person name="Youn H.-D."/>
        </authorList>
    </citation>
    <scope>NUCLEOTIDE SEQUENCE [LARGE SCALE GENOMIC DNA]</scope>
    <source>
        <strain evidence="1 2">KCTC 9819</strain>
    </source>
</reference>
<evidence type="ECO:0000313" key="2">
    <source>
        <dbReference type="Proteomes" id="UP000292547"/>
    </source>
</evidence>
<protein>
    <recommendedName>
        <fullName evidence="3">Bacterial Ig-like domain-containing protein</fullName>
    </recommendedName>
</protein>
<dbReference type="GeneID" id="300101771"/>